<dbReference type="GO" id="GO:0009103">
    <property type="term" value="P:lipopolysaccharide biosynthetic process"/>
    <property type="evidence" value="ECO:0007669"/>
    <property type="project" value="UniProtKB-UniRule"/>
</dbReference>
<evidence type="ECO:0000313" key="7">
    <source>
        <dbReference type="EMBL" id="MBB6055418.1"/>
    </source>
</evidence>
<comment type="subcellular location">
    <subcellularLocation>
        <location evidence="6">Cell inner membrane</location>
        <topology evidence="6">Single-pass membrane protein</topology>
    </subcellularLocation>
</comment>
<dbReference type="UniPathway" id="UPA00030"/>
<dbReference type="PANTHER" id="PTHR30606:SF4">
    <property type="entry name" value="LIPID A BIOSYNTHESIS MYRISTOYLTRANSFERASE"/>
    <property type="match status" value="1"/>
</dbReference>
<gene>
    <name evidence="6" type="primary">lpxM</name>
    <name evidence="7" type="ORF">HNR75_001324</name>
</gene>
<keyword evidence="6" id="KW-0812">Transmembrane</keyword>
<dbReference type="RefSeq" id="WP_188026200.1">
    <property type="nucleotide sequence ID" value="NZ_JACHGR010000004.1"/>
</dbReference>
<comment type="similarity">
    <text evidence="6">Belongs to the LpxL/LpxM/LpxP family. LpxM subfamily.</text>
</comment>
<dbReference type="PIRSF" id="PIRSF026649">
    <property type="entry name" value="MsbB"/>
    <property type="match status" value="1"/>
</dbReference>
<evidence type="ECO:0000256" key="6">
    <source>
        <dbReference type="HAMAP-Rule" id="MF_01944"/>
    </source>
</evidence>
<protein>
    <recommendedName>
        <fullName evidence="6">Lipid A biosynthesis acyltransferase</fullName>
        <ecNumber evidence="6">2.3.1.243</ecNumber>
    </recommendedName>
    <alternativeName>
        <fullName evidence="6">Kdo(2)-lauroyl-lipid IV(A) acyltransferase</fullName>
    </alternativeName>
</protein>
<comment type="function">
    <text evidence="6">Catalyzes the transfer of an acyl chain from an acyl-[acyl-carrier-protein] (ACP) to a Kdo(2)-(acyl)-lipid IV(A) to form a Kdo(2)-lipid A.</text>
</comment>
<keyword evidence="2 6" id="KW-0997">Cell inner membrane</keyword>
<dbReference type="HAMAP" id="MF_01944">
    <property type="entry name" value="Lipid_A_LpxM"/>
    <property type="match status" value="1"/>
</dbReference>
<evidence type="ECO:0000256" key="2">
    <source>
        <dbReference type="ARBA" id="ARBA00022519"/>
    </source>
</evidence>
<evidence type="ECO:0000256" key="3">
    <source>
        <dbReference type="ARBA" id="ARBA00022679"/>
    </source>
</evidence>
<dbReference type="GO" id="GO:0009276">
    <property type="term" value="C:Gram-negative-bacterium-type cell wall"/>
    <property type="evidence" value="ECO:0007669"/>
    <property type="project" value="InterPro"/>
</dbReference>
<dbReference type="EC" id="2.3.1.243" evidence="6"/>
<dbReference type="UniPathway" id="UPA00360">
    <property type="reaction ID" value="UER00486"/>
</dbReference>
<dbReference type="InterPro" id="IPR011921">
    <property type="entry name" value="Lipid_A_MsbB"/>
</dbReference>
<dbReference type="CDD" id="cd07984">
    <property type="entry name" value="LPLAT_LABLAT-like"/>
    <property type="match status" value="1"/>
</dbReference>
<dbReference type="GO" id="GO:0036104">
    <property type="term" value="P:Kdo2-lipid A biosynthetic process"/>
    <property type="evidence" value="ECO:0007669"/>
    <property type="project" value="UniProtKB-UniRule"/>
</dbReference>
<dbReference type="GO" id="GO:0016747">
    <property type="term" value="F:acyltransferase activity, transferring groups other than amino-acyl groups"/>
    <property type="evidence" value="ECO:0007669"/>
    <property type="project" value="InterPro"/>
</dbReference>
<dbReference type="GO" id="GO:0005886">
    <property type="term" value="C:plasma membrane"/>
    <property type="evidence" value="ECO:0007669"/>
    <property type="project" value="UniProtKB-SubCell"/>
</dbReference>
<comment type="pathway">
    <text evidence="6">Bacterial outer membrane biogenesis; lipopolysaccharide biosynthesis.</text>
</comment>
<comment type="pathway">
    <text evidence="6">Glycolipid biosynthesis; KDO(2)-lipid A biosynthesis; KDO(2)-lipid A from CMP-3-deoxy-D-manno-octulosonate and lipid IV(A): step 4/4.</text>
</comment>
<proteinExistence type="inferred from homology"/>
<keyword evidence="6" id="KW-1133">Transmembrane helix</keyword>
<sequence>MTKDSALDHKIPRSLLHPRYWLTWFSLALLAILAWFPVKLRDALAASCAGLVLRFSKKQCYAARLNIGLCFPELSEQQREQMLFRSICVGLKGFFALGEPTFLPAKRFLGRIKANGWEHVEAARKTGKPIIFMIPHTWTIDACGLYFSGMGLTMCTMMHSARNPVYDWFLNRQRVRFGGKVYERSAGLKPIIKDMRNGYNFFYLPDQDHGHDASVFVPLFGVPKATLPALPKLAKLSGAIVLPVLATYNESNRQYELQIRSAMEPYPTSDLMADVRYMNAEIEVLLKNHPEQYMWFLKYFRSLPDGGKRSYRPE</sequence>
<evidence type="ECO:0000313" key="8">
    <source>
        <dbReference type="Proteomes" id="UP000585721"/>
    </source>
</evidence>
<dbReference type="NCBIfam" id="TIGR02208">
    <property type="entry name" value="lipid_A_msbB"/>
    <property type="match status" value="1"/>
</dbReference>
<dbReference type="PANTHER" id="PTHR30606">
    <property type="entry name" value="LIPID A BIOSYNTHESIS LAUROYL ACYLTRANSFERASE"/>
    <property type="match status" value="1"/>
</dbReference>
<keyword evidence="4 6" id="KW-0472">Membrane</keyword>
<reference evidence="7 8" key="1">
    <citation type="submission" date="2020-08" db="EMBL/GenBank/DDBJ databases">
        <title>Genomic Encyclopedia of Type Strains, Phase IV (KMG-IV): sequencing the most valuable type-strain genomes for metagenomic binning, comparative biology and taxonomic classification.</title>
        <authorList>
            <person name="Goeker M."/>
        </authorList>
    </citation>
    <scope>NUCLEOTIDE SEQUENCE [LARGE SCALE GENOMIC DNA]</scope>
    <source>
        <strain evidence="7 8">DSM 22975</strain>
    </source>
</reference>
<accession>A0A841G8T7</accession>
<evidence type="ECO:0000256" key="4">
    <source>
        <dbReference type="ARBA" id="ARBA00023136"/>
    </source>
</evidence>
<evidence type="ECO:0000256" key="5">
    <source>
        <dbReference type="ARBA" id="ARBA00023315"/>
    </source>
</evidence>
<dbReference type="Proteomes" id="UP000585721">
    <property type="component" value="Unassembled WGS sequence"/>
</dbReference>
<dbReference type="NCBIfam" id="NF006507">
    <property type="entry name" value="PRK08943.1"/>
    <property type="match status" value="1"/>
</dbReference>
<keyword evidence="8" id="KW-1185">Reference proteome</keyword>
<feature type="transmembrane region" description="Helical" evidence="6">
    <location>
        <begin position="20"/>
        <end position="38"/>
    </location>
</feature>
<dbReference type="EMBL" id="JACHGR010000004">
    <property type="protein sequence ID" value="MBB6055418.1"/>
    <property type="molecule type" value="Genomic_DNA"/>
</dbReference>
<dbReference type="InterPro" id="IPR004960">
    <property type="entry name" value="LipA_acyltrans"/>
</dbReference>
<comment type="caution">
    <text evidence="7">The sequence shown here is derived from an EMBL/GenBank/DDBJ whole genome shotgun (WGS) entry which is preliminary data.</text>
</comment>
<dbReference type="AlphaFoldDB" id="A0A841G8T7"/>
<organism evidence="7 8">
    <name type="scientific">Tolumonas osonensis</name>
    <dbReference type="NCBI Taxonomy" id="675874"/>
    <lineage>
        <taxon>Bacteria</taxon>
        <taxon>Pseudomonadati</taxon>
        <taxon>Pseudomonadota</taxon>
        <taxon>Gammaproteobacteria</taxon>
        <taxon>Aeromonadales</taxon>
        <taxon>Aeromonadaceae</taxon>
        <taxon>Tolumonas</taxon>
    </lineage>
</organism>
<keyword evidence="3 6" id="KW-0808">Transferase</keyword>
<keyword evidence="5 6" id="KW-0012">Acyltransferase</keyword>
<comment type="catalytic activity">
    <reaction evidence="6">
        <text>an alpha-Kdo-(2-&gt;4)-alpha-Kdo-(2-&gt;6)-(acyl)-lipid IVA + a fatty acyl-[ACP] = an alpha-Kdo-(2-&gt;4)-alpha-Kdo-(2-&gt;6)-lipid A + holo-[ACP]</text>
        <dbReference type="Rhea" id="RHEA:69400"/>
        <dbReference type="Rhea" id="RHEA-COMP:9685"/>
        <dbReference type="Rhea" id="RHEA-COMP:14125"/>
        <dbReference type="ChEBI" id="CHEBI:64479"/>
        <dbReference type="ChEBI" id="CHEBI:138651"/>
        <dbReference type="ChEBI" id="CHEBI:176430"/>
        <dbReference type="ChEBI" id="CHEBI:176431"/>
        <dbReference type="EC" id="2.3.1.243"/>
    </reaction>
</comment>
<name>A0A841G8T7_9GAMM</name>
<evidence type="ECO:0000256" key="1">
    <source>
        <dbReference type="ARBA" id="ARBA00022475"/>
    </source>
</evidence>
<keyword evidence="1 6" id="KW-1003">Cell membrane</keyword>
<dbReference type="Pfam" id="PF03279">
    <property type="entry name" value="Lip_A_acyltrans"/>
    <property type="match status" value="1"/>
</dbReference>
<keyword evidence="6" id="KW-0448">Lipopolysaccharide biosynthesis</keyword>
<feature type="short sequence motif" description="HXXXXD motif" evidence="6">
    <location>
        <begin position="136"/>
        <end position="141"/>
    </location>
</feature>